<proteinExistence type="predicted"/>
<evidence type="ECO:0000313" key="1">
    <source>
        <dbReference type="EMBL" id="KAJ1674502.1"/>
    </source>
</evidence>
<keyword evidence="2" id="KW-1185">Reference proteome</keyword>
<dbReference type="EMBL" id="JAMZIH010005917">
    <property type="protein sequence ID" value="KAJ1674502.1"/>
    <property type="molecule type" value="Genomic_DNA"/>
</dbReference>
<comment type="caution">
    <text evidence="1">The sequence shown here is derived from an EMBL/GenBank/DDBJ whole genome shotgun (WGS) entry which is preliminary data.</text>
</comment>
<evidence type="ECO:0000313" key="2">
    <source>
        <dbReference type="Proteomes" id="UP001145114"/>
    </source>
</evidence>
<protein>
    <submittedName>
        <fullName evidence="1">Uncharacterized protein</fullName>
    </submittedName>
</protein>
<organism evidence="1 2">
    <name type="scientific">Spiromyces aspiralis</name>
    <dbReference type="NCBI Taxonomy" id="68401"/>
    <lineage>
        <taxon>Eukaryota</taxon>
        <taxon>Fungi</taxon>
        <taxon>Fungi incertae sedis</taxon>
        <taxon>Zoopagomycota</taxon>
        <taxon>Kickxellomycotina</taxon>
        <taxon>Kickxellomycetes</taxon>
        <taxon>Kickxellales</taxon>
        <taxon>Kickxellaceae</taxon>
        <taxon>Spiromyces</taxon>
    </lineage>
</organism>
<dbReference type="Proteomes" id="UP001145114">
    <property type="component" value="Unassembled WGS sequence"/>
</dbReference>
<reference evidence="1" key="1">
    <citation type="submission" date="2022-06" db="EMBL/GenBank/DDBJ databases">
        <title>Phylogenomic reconstructions and comparative analyses of Kickxellomycotina fungi.</title>
        <authorList>
            <person name="Reynolds N.K."/>
            <person name="Stajich J.E."/>
            <person name="Barry K."/>
            <person name="Grigoriev I.V."/>
            <person name="Crous P."/>
            <person name="Smith M.E."/>
        </authorList>
    </citation>
    <scope>NUCLEOTIDE SEQUENCE</scope>
    <source>
        <strain evidence="1">RSA 2271</strain>
    </source>
</reference>
<accession>A0ACC1HH16</accession>
<name>A0ACC1HH16_9FUNG</name>
<sequence length="255" mass="28443">MFLVGCISLQLQLTIVHNKPHVASLANPYYEVVGILVPLLMTHAFTYAFGIQWEPHYFAFTSSNPRGLYLYDWLAIYGWLSALWLYCLVVCVMVIGKLLVLWRKTTRPHMLLLPPGPDQIKPSPGHSSETLLHGSEQWVWPGAPLSARRCSRPSETSSSATTVASVRRKTGNDCQLRRLRFTILRVLLYPLTTVLIGLCPVFLTLVPDSRPLALFFLTFVSCQGTLSFVCFVCNPGTSQFAKIIAARLSGIQGSQ</sequence>
<gene>
    <name evidence="1" type="ORF">EV182_003151</name>
</gene>